<proteinExistence type="predicted"/>
<evidence type="ECO:0000313" key="3">
    <source>
        <dbReference type="EMBL" id="GAA4771103.1"/>
    </source>
</evidence>
<evidence type="ECO:0000259" key="2">
    <source>
        <dbReference type="Pfam" id="PF19658"/>
    </source>
</evidence>
<gene>
    <name evidence="3" type="ORF">GCM10023230_21650</name>
</gene>
<dbReference type="EMBL" id="BAABIP010000018">
    <property type="protein sequence ID" value="GAA4771103.1"/>
    <property type="molecule type" value="Genomic_DNA"/>
</dbReference>
<comment type="caution">
    <text evidence="3">The sequence shown here is derived from an EMBL/GenBank/DDBJ whole genome shotgun (WGS) entry which is preliminary data.</text>
</comment>
<feature type="transmembrane region" description="Helical" evidence="1">
    <location>
        <begin position="291"/>
        <end position="310"/>
    </location>
</feature>
<keyword evidence="4" id="KW-1185">Reference proteome</keyword>
<dbReference type="RefSeq" id="WP_264544540.1">
    <property type="nucleotide sequence ID" value="NZ_BAABIP010000018.1"/>
</dbReference>
<keyword evidence="1" id="KW-1133">Transmembrane helix</keyword>
<evidence type="ECO:0000256" key="1">
    <source>
        <dbReference type="SAM" id="Phobius"/>
    </source>
</evidence>
<name>A0ABP9A0R7_9FLAO</name>
<organism evidence="3 4">
    <name type="scientific">Flavobacterium hankyongi</name>
    <dbReference type="NCBI Taxonomy" id="1176532"/>
    <lineage>
        <taxon>Bacteria</taxon>
        <taxon>Pseudomonadati</taxon>
        <taxon>Bacteroidota</taxon>
        <taxon>Flavobacteriia</taxon>
        <taxon>Flavobacteriales</taxon>
        <taxon>Flavobacteriaceae</taxon>
        <taxon>Flavobacterium</taxon>
    </lineage>
</organism>
<accession>A0ABP9A0R7</accession>
<dbReference type="InterPro" id="IPR046159">
    <property type="entry name" value="DUF6161"/>
</dbReference>
<sequence>MELKDFRKLIIDSPIKDKLNNLEIVINFPYLDSTIKLKGIESIYAFVHDQVKGWNNIGKLPEYLISSKNYFESIRSKLLEIVDFSNENQHLFDTFWSELNNILSAERFNRRFIFTYDSPETDFIIEINNKNIGSTQGTIDYLTGQPISTNTSRDYLTGVLLAYEFKNQADSEISHRRNNEKISLGQIRTKYNEYIVEAEQHLNQYITGAKENLTDHFNSVDELKKEKNITFDDWLTTTQKEFTSFFDITKKSVSENENLYREKLRLEAPANYWNKRAIKLKDEGNKHLNKLIGISVISAILLFALLFFIGDDYFKSVFSDNLKGIKWSIILITIVSLLAFCIRILARLTFSSYHLSRDAEEREQLTHFYLALKHDTSVSDNDRQLILQSLFSRSDTGLLKEDSAPTMPSGIMEKYISK</sequence>
<keyword evidence="1" id="KW-0472">Membrane</keyword>
<keyword evidence="1" id="KW-0812">Transmembrane</keyword>
<protein>
    <recommendedName>
        <fullName evidence="2">DUF6161 domain-containing protein</fullName>
    </recommendedName>
</protein>
<dbReference type="Proteomes" id="UP001500141">
    <property type="component" value="Unassembled WGS sequence"/>
</dbReference>
<dbReference type="Pfam" id="PF19658">
    <property type="entry name" value="DUF6161"/>
    <property type="match status" value="1"/>
</dbReference>
<feature type="transmembrane region" description="Helical" evidence="1">
    <location>
        <begin position="325"/>
        <end position="346"/>
    </location>
</feature>
<evidence type="ECO:0000313" key="4">
    <source>
        <dbReference type="Proteomes" id="UP001500141"/>
    </source>
</evidence>
<feature type="domain" description="DUF6161" evidence="2">
    <location>
        <begin position="191"/>
        <end position="404"/>
    </location>
</feature>
<reference evidence="4" key="1">
    <citation type="journal article" date="2019" name="Int. J. Syst. Evol. Microbiol.">
        <title>The Global Catalogue of Microorganisms (GCM) 10K type strain sequencing project: providing services to taxonomists for standard genome sequencing and annotation.</title>
        <authorList>
            <consortium name="The Broad Institute Genomics Platform"/>
            <consortium name="The Broad Institute Genome Sequencing Center for Infectious Disease"/>
            <person name="Wu L."/>
            <person name="Ma J."/>
        </authorList>
    </citation>
    <scope>NUCLEOTIDE SEQUENCE [LARGE SCALE GENOMIC DNA]</scope>
    <source>
        <strain evidence="4">JCM 18198</strain>
    </source>
</reference>